<accession>A0A238U4P8</accession>
<gene>
    <name evidence="1" type="ORF">TJEJU_0209</name>
</gene>
<sequence>MRYRFIYILFIFNFFFSFSQKKNFYISGQAKIIIGNDTLPCNELSLKLKNKHTYAYTDSLGYFEFKNLKKGKYVLEMIYNTASKNKFEVNIVDKSIKNFDIVFNSNCEFTSITAEKDIQENNIRLLITGGIAPIYHRDQHLAEKKYSFKYYDFGCVIEDFKCIDQYNKTIFEYFDKKYSEKWRKEVRDDIYGLKN</sequence>
<organism evidence="1 2">
    <name type="scientific">Tenacibaculum jejuense</name>
    <dbReference type="NCBI Taxonomy" id="584609"/>
    <lineage>
        <taxon>Bacteria</taxon>
        <taxon>Pseudomonadati</taxon>
        <taxon>Bacteroidota</taxon>
        <taxon>Flavobacteriia</taxon>
        <taxon>Flavobacteriales</taxon>
        <taxon>Flavobacteriaceae</taxon>
        <taxon>Tenacibaculum</taxon>
    </lineage>
</organism>
<dbReference type="RefSeq" id="WP_095068882.1">
    <property type="nucleotide sequence ID" value="NZ_LT899436.1"/>
</dbReference>
<dbReference type="GO" id="GO:0030246">
    <property type="term" value="F:carbohydrate binding"/>
    <property type="evidence" value="ECO:0007669"/>
    <property type="project" value="InterPro"/>
</dbReference>
<evidence type="ECO:0000313" key="2">
    <source>
        <dbReference type="Proteomes" id="UP000215214"/>
    </source>
</evidence>
<protein>
    <submittedName>
        <fullName evidence="1">Uncharacterized protein</fullName>
    </submittedName>
</protein>
<name>A0A238U4P8_9FLAO</name>
<dbReference type="Gene3D" id="2.60.40.1120">
    <property type="entry name" value="Carboxypeptidase-like, regulatory domain"/>
    <property type="match status" value="1"/>
</dbReference>
<proteinExistence type="predicted"/>
<dbReference type="EMBL" id="LT899436">
    <property type="protein sequence ID" value="SNR14015.1"/>
    <property type="molecule type" value="Genomic_DNA"/>
</dbReference>
<dbReference type="KEGG" id="tje:TJEJU_0209"/>
<dbReference type="OrthoDB" id="886739at2"/>
<keyword evidence="2" id="KW-1185">Reference proteome</keyword>
<dbReference type="AlphaFoldDB" id="A0A238U4P8"/>
<dbReference type="Proteomes" id="UP000215214">
    <property type="component" value="Chromosome TJEJU"/>
</dbReference>
<dbReference type="SUPFAM" id="SSF49452">
    <property type="entry name" value="Starch-binding domain-like"/>
    <property type="match status" value="1"/>
</dbReference>
<reference evidence="1 2" key="1">
    <citation type="submission" date="2017-07" db="EMBL/GenBank/DDBJ databases">
        <authorList>
            <person name="Sun Z.S."/>
            <person name="Albrecht U."/>
            <person name="Echele G."/>
            <person name="Lee C.C."/>
        </authorList>
    </citation>
    <scope>NUCLEOTIDE SEQUENCE [LARGE SCALE GENOMIC DNA]</scope>
    <source>
        <strain evidence="2">type strain: KCTC 22618</strain>
    </source>
</reference>
<dbReference type="InterPro" id="IPR013784">
    <property type="entry name" value="Carb-bd-like_fold"/>
</dbReference>
<evidence type="ECO:0000313" key="1">
    <source>
        <dbReference type="EMBL" id="SNR14015.1"/>
    </source>
</evidence>